<sequence>MDWNPGFAYNAMFDKNLEGERETSPCRRIVCLCRISINYTVKHFIQRKELVNSLQTTSFFYLFYFFSLSQGKASFNTETLPAMMASSQLHGLNRGRHSPEWTPEMRDRQARGKDPTKEEEQPEPSKTKDSDALQIGGRHYEESHLEKERKGEALSVLDNPEALLAHAQASGDSVTGQRVRWLRQLCGYDEDRDRQPIHPMRSSKGQQYAGDRGGR</sequence>
<dbReference type="Proteomes" id="UP000736672">
    <property type="component" value="Unassembled WGS sequence"/>
</dbReference>
<accession>A0A9P9RCG2</accession>
<feature type="region of interest" description="Disordered" evidence="1">
    <location>
        <begin position="90"/>
        <end position="135"/>
    </location>
</feature>
<evidence type="ECO:0000313" key="3">
    <source>
        <dbReference type="Proteomes" id="UP000736672"/>
    </source>
</evidence>
<dbReference type="EMBL" id="JAGTJS010000002">
    <property type="protein sequence ID" value="KAH7273892.1"/>
    <property type="molecule type" value="Genomic_DNA"/>
</dbReference>
<dbReference type="AlphaFoldDB" id="A0A9P9RCG2"/>
<feature type="compositionally biased region" description="Basic and acidic residues" evidence="1">
    <location>
        <begin position="97"/>
        <end position="131"/>
    </location>
</feature>
<gene>
    <name evidence="2" type="ORF">B0J15DRAFT_478290</name>
</gene>
<evidence type="ECO:0000313" key="2">
    <source>
        <dbReference type="EMBL" id="KAH7273892.1"/>
    </source>
</evidence>
<comment type="caution">
    <text evidence="2">The sequence shown here is derived from an EMBL/GenBank/DDBJ whole genome shotgun (WGS) entry which is preliminary data.</text>
</comment>
<feature type="region of interest" description="Disordered" evidence="1">
    <location>
        <begin position="188"/>
        <end position="215"/>
    </location>
</feature>
<dbReference type="OrthoDB" id="5372011at2759"/>
<evidence type="ECO:0000256" key="1">
    <source>
        <dbReference type="SAM" id="MobiDB-lite"/>
    </source>
</evidence>
<keyword evidence="3" id="KW-1185">Reference proteome</keyword>
<protein>
    <submittedName>
        <fullName evidence="2">Uncharacterized protein</fullName>
    </submittedName>
</protein>
<proteinExistence type="predicted"/>
<reference evidence="2" key="1">
    <citation type="journal article" date="2021" name="Nat. Commun.">
        <title>Genetic determinants of endophytism in the Arabidopsis root mycobiome.</title>
        <authorList>
            <person name="Mesny F."/>
            <person name="Miyauchi S."/>
            <person name="Thiergart T."/>
            <person name="Pickel B."/>
            <person name="Atanasova L."/>
            <person name="Karlsson M."/>
            <person name="Huettel B."/>
            <person name="Barry K.W."/>
            <person name="Haridas S."/>
            <person name="Chen C."/>
            <person name="Bauer D."/>
            <person name="Andreopoulos W."/>
            <person name="Pangilinan J."/>
            <person name="LaButti K."/>
            <person name="Riley R."/>
            <person name="Lipzen A."/>
            <person name="Clum A."/>
            <person name="Drula E."/>
            <person name="Henrissat B."/>
            <person name="Kohler A."/>
            <person name="Grigoriev I.V."/>
            <person name="Martin F.M."/>
            <person name="Hacquard S."/>
        </authorList>
    </citation>
    <scope>NUCLEOTIDE SEQUENCE</scope>
    <source>
        <strain evidence="2">FSSC 5 MPI-SDFR-AT-0091</strain>
    </source>
</reference>
<name>A0A9P9RCG2_FUSSL</name>
<organism evidence="2 3">
    <name type="scientific">Fusarium solani</name>
    <name type="common">Filamentous fungus</name>
    <dbReference type="NCBI Taxonomy" id="169388"/>
    <lineage>
        <taxon>Eukaryota</taxon>
        <taxon>Fungi</taxon>
        <taxon>Dikarya</taxon>
        <taxon>Ascomycota</taxon>
        <taxon>Pezizomycotina</taxon>
        <taxon>Sordariomycetes</taxon>
        <taxon>Hypocreomycetidae</taxon>
        <taxon>Hypocreales</taxon>
        <taxon>Nectriaceae</taxon>
        <taxon>Fusarium</taxon>
        <taxon>Fusarium solani species complex</taxon>
    </lineage>
</organism>